<dbReference type="Proteomes" id="UP000008460">
    <property type="component" value="Chromosome"/>
</dbReference>
<accession>F4GZV0</accession>
<keyword evidence="2" id="KW-1185">Reference proteome</keyword>
<organism evidence="1 2">
    <name type="scientific">Cellulomonas fimi (strain ATCC 484 / DSM 20113 / JCM 1341 / CCUG 24087 / LMG 16345 / NBRC 15513 / NCIMB 8980 / NCTC 7547 / NRS-133)</name>
    <dbReference type="NCBI Taxonomy" id="590998"/>
    <lineage>
        <taxon>Bacteria</taxon>
        <taxon>Bacillati</taxon>
        <taxon>Actinomycetota</taxon>
        <taxon>Actinomycetes</taxon>
        <taxon>Micrococcales</taxon>
        <taxon>Cellulomonadaceae</taxon>
        <taxon>Cellulomonas</taxon>
    </lineage>
</organism>
<name>F4GZV0_CELFA</name>
<dbReference type="eggNOG" id="ENOG5031D9M">
    <property type="taxonomic scope" value="Bacteria"/>
</dbReference>
<dbReference type="KEGG" id="cfi:Celf_3152"/>
<protein>
    <submittedName>
        <fullName evidence="1">Uncharacterized protein</fullName>
    </submittedName>
</protein>
<sequence>MRRDPAVNAWFLHPAMLDGLLYSNRRARVRAGTLQRLRGDVYAYARDLEDWLSEHDVPSIRQAVLSGQCAEGMLVTADLPWQWSDVASERARAHAGEPVRSSFWAHLHDDDRDPVEVSGSFDPRKLTCSTANVELRGRRSQWIFGQVSTVHAHAVELRPIAIATLLLAPPPGQWSPDWQRVYPRQVDQWSGVDWEGQVGDDDLARLKSIPEQEVKRALAALIGEPVVPADWGGEVNDLYTSRLMVDGRQQSAAFLLKGPARFSPMTIAHLGKNGDQLTRLARSPADVLVLQHCHHIRPEVISYLQDVTSNFRHVRRYLVLDGPDTYRLLSAAGYLDPRA</sequence>
<dbReference type="HOGENOM" id="CLU_818083_0_0_11"/>
<proteinExistence type="predicted"/>
<dbReference type="AlphaFoldDB" id="F4GZV0"/>
<reference evidence="1 2" key="1">
    <citation type="submission" date="2011-04" db="EMBL/GenBank/DDBJ databases">
        <title>Complete sequence of Cellulomonas fimi ATCC 484.</title>
        <authorList>
            <consortium name="US DOE Joint Genome Institute"/>
            <person name="Lucas S."/>
            <person name="Han J."/>
            <person name="Lapidus A."/>
            <person name="Cheng J.-F."/>
            <person name="Goodwin L."/>
            <person name="Pitluck S."/>
            <person name="Peters L."/>
            <person name="Chertkov O."/>
            <person name="Detter J.C."/>
            <person name="Han C."/>
            <person name="Tapia R."/>
            <person name="Land M."/>
            <person name="Hauser L."/>
            <person name="Kyrpides N."/>
            <person name="Ivanova N."/>
            <person name="Ovchinnikova G."/>
            <person name="Pagani I."/>
            <person name="Mead D."/>
            <person name="Brumm P."/>
            <person name="Woyke T."/>
        </authorList>
    </citation>
    <scope>NUCLEOTIDE SEQUENCE [LARGE SCALE GENOMIC DNA]</scope>
    <source>
        <strain evidence="2">ATCC 484 / DSM 20113 / JCM 1341 / NBRC 15513 / NCIMB 8980 / NCTC 7547</strain>
    </source>
</reference>
<evidence type="ECO:0000313" key="2">
    <source>
        <dbReference type="Proteomes" id="UP000008460"/>
    </source>
</evidence>
<evidence type="ECO:0000313" key="1">
    <source>
        <dbReference type="EMBL" id="AEE47266.1"/>
    </source>
</evidence>
<gene>
    <name evidence="1" type="ordered locus">Celf_3152</name>
</gene>
<dbReference type="RefSeq" id="WP_013772290.1">
    <property type="nucleotide sequence ID" value="NC_015514.1"/>
</dbReference>
<dbReference type="EMBL" id="CP002666">
    <property type="protein sequence ID" value="AEE47266.1"/>
    <property type="molecule type" value="Genomic_DNA"/>
</dbReference>